<evidence type="ECO:0000256" key="2">
    <source>
        <dbReference type="HAMAP-Rule" id="MF_00984"/>
    </source>
</evidence>
<dbReference type="Pfam" id="PF00436">
    <property type="entry name" value="SSB"/>
    <property type="match status" value="1"/>
</dbReference>
<dbReference type="EMBL" id="DVJS01000173">
    <property type="protein sequence ID" value="HIS97712.1"/>
    <property type="molecule type" value="Genomic_DNA"/>
</dbReference>
<dbReference type="HAMAP" id="MF_00984">
    <property type="entry name" value="SSB"/>
    <property type="match status" value="1"/>
</dbReference>
<dbReference type="InterPro" id="IPR012340">
    <property type="entry name" value="NA-bd_OB-fold"/>
</dbReference>
<keyword evidence="1 2" id="KW-0238">DNA-binding</keyword>
<dbReference type="NCBIfam" id="TIGR00621">
    <property type="entry name" value="ssb"/>
    <property type="match status" value="1"/>
</dbReference>
<feature type="compositionally biased region" description="Acidic residues" evidence="4">
    <location>
        <begin position="165"/>
        <end position="175"/>
    </location>
</feature>
<proteinExistence type="inferred from homology"/>
<evidence type="ECO:0000313" key="5">
    <source>
        <dbReference type="EMBL" id="HIS97712.1"/>
    </source>
</evidence>
<evidence type="ECO:0000256" key="4">
    <source>
        <dbReference type="SAM" id="MobiDB-lite"/>
    </source>
</evidence>
<gene>
    <name evidence="5" type="ORF">IAD42_07040</name>
</gene>
<sequence length="175" mass="19890">MLNHIVIMGRLTRDPELRYTQSQIPVASFRLAVDRDFGRGEEKQTDFIDCVAWRQTGEFVSKYFQKGSMAVVSGRLQMRDWTDKDGNKRTSAEVVADNVYFGESKRREGEPRDNYGPRDSYGSRDNYGARESYGSRDNYGARDSYGQRDRQESASRGPAPSAFAELDDGDGELPF</sequence>
<comment type="caution">
    <text evidence="2">Lacks conserved residue(s) required for the propagation of feature annotation.</text>
</comment>
<protein>
    <recommendedName>
        <fullName evidence="2 3">Single-stranded DNA-binding protein</fullName>
        <shortName evidence="2">SSB</shortName>
    </recommendedName>
</protein>
<dbReference type="GO" id="GO:0009295">
    <property type="term" value="C:nucleoid"/>
    <property type="evidence" value="ECO:0007669"/>
    <property type="project" value="TreeGrafter"/>
</dbReference>
<reference evidence="5" key="2">
    <citation type="journal article" date="2021" name="PeerJ">
        <title>Extensive microbial diversity within the chicken gut microbiome revealed by metagenomics and culture.</title>
        <authorList>
            <person name="Gilroy R."/>
            <person name="Ravi A."/>
            <person name="Getino M."/>
            <person name="Pursley I."/>
            <person name="Horton D.L."/>
            <person name="Alikhan N.F."/>
            <person name="Baker D."/>
            <person name="Gharbi K."/>
            <person name="Hall N."/>
            <person name="Watson M."/>
            <person name="Adriaenssens E.M."/>
            <person name="Foster-Nyarko E."/>
            <person name="Jarju S."/>
            <person name="Secka A."/>
            <person name="Antonio M."/>
            <person name="Oren A."/>
            <person name="Chaudhuri R.R."/>
            <person name="La Ragione R."/>
            <person name="Hildebrand F."/>
            <person name="Pallen M.J."/>
        </authorList>
    </citation>
    <scope>NUCLEOTIDE SEQUENCE</scope>
    <source>
        <strain evidence="5">ChiHecec3B27-6122</strain>
    </source>
</reference>
<dbReference type="PROSITE" id="PS50935">
    <property type="entry name" value="SSB"/>
    <property type="match status" value="1"/>
</dbReference>
<organism evidence="5 6">
    <name type="scientific">Candidatus Scatomorpha pullistercoris</name>
    <dbReference type="NCBI Taxonomy" id="2840929"/>
    <lineage>
        <taxon>Bacteria</taxon>
        <taxon>Bacillati</taxon>
        <taxon>Bacillota</taxon>
        <taxon>Clostridia</taxon>
        <taxon>Eubacteriales</taxon>
        <taxon>Candidatus Scatomorpha</taxon>
    </lineage>
</organism>
<name>A0A9D1G543_9FIRM</name>
<dbReference type="GO" id="GO:0006260">
    <property type="term" value="P:DNA replication"/>
    <property type="evidence" value="ECO:0007669"/>
    <property type="project" value="InterPro"/>
</dbReference>
<dbReference type="InterPro" id="IPR011344">
    <property type="entry name" value="ssDNA-bd"/>
</dbReference>
<dbReference type="SUPFAM" id="SSF50249">
    <property type="entry name" value="Nucleic acid-binding proteins"/>
    <property type="match status" value="1"/>
</dbReference>
<dbReference type="CDD" id="cd04496">
    <property type="entry name" value="SSB_OBF"/>
    <property type="match status" value="1"/>
</dbReference>
<comment type="caution">
    <text evidence="5">The sequence shown here is derived from an EMBL/GenBank/DDBJ whole genome shotgun (WGS) entry which is preliminary data.</text>
</comment>
<dbReference type="AlphaFoldDB" id="A0A9D1G543"/>
<evidence type="ECO:0000256" key="1">
    <source>
        <dbReference type="ARBA" id="ARBA00023125"/>
    </source>
</evidence>
<evidence type="ECO:0000256" key="3">
    <source>
        <dbReference type="RuleBase" id="RU000524"/>
    </source>
</evidence>
<feature type="region of interest" description="Disordered" evidence="4">
    <location>
        <begin position="101"/>
        <end position="175"/>
    </location>
</feature>
<dbReference type="GO" id="GO:0003697">
    <property type="term" value="F:single-stranded DNA binding"/>
    <property type="evidence" value="ECO:0007669"/>
    <property type="project" value="UniProtKB-UniRule"/>
</dbReference>
<evidence type="ECO:0000313" key="6">
    <source>
        <dbReference type="Proteomes" id="UP000886876"/>
    </source>
</evidence>
<dbReference type="InterPro" id="IPR000424">
    <property type="entry name" value="Primosome_PriB/ssb"/>
</dbReference>
<accession>A0A9D1G543</accession>
<dbReference type="Proteomes" id="UP000886876">
    <property type="component" value="Unassembled WGS sequence"/>
</dbReference>
<reference evidence="5" key="1">
    <citation type="submission" date="2020-10" db="EMBL/GenBank/DDBJ databases">
        <authorList>
            <person name="Gilroy R."/>
        </authorList>
    </citation>
    <scope>NUCLEOTIDE SEQUENCE</scope>
    <source>
        <strain evidence="5">ChiHecec3B27-6122</strain>
    </source>
</reference>
<dbReference type="Gene3D" id="2.40.50.140">
    <property type="entry name" value="Nucleic acid-binding proteins"/>
    <property type="match status" value="1"/>
</dbReference>
<dbReference type="PANTHER" id="PTHR10302">
    <property type="entry name" value="SINGLE-STRANDED DNA-BINDING PROTEIN"/>
    <property type="match status" value="1"/>
</dbReference>
<comment type="subunit">
    <text evidence="2">Homotetramer.</text>
</comment>
<feature type="compositionally biased region" description="Basic and acidic residues" evidence="4">
    <location>
        <begin position="103"/>
        <end position="116"/>
    </location>
</feature>
<dbReference type="PANTHER" id="PTHR10302:SF27">
    <property type="entry name" value="SINGLE-STRANDED DNA-BINDING PROTEIN"/>
    <property type="match status" value="1"/>
</dbReference>